<dbReference type="AlphaFoldDB" id="A0A0B7ANJ5"/>
<dbReference type="PANTHER" id="PTHR46636">
    <property type="entry name" value="CDK2-ASSOCIATED AND CULLIN DOMAIN-CONTAINING PROTEIN 1"/>
    <property type="match status" value="1"/>
</dbReference>
<dbReference type="EMBL" id="HACG01035543">
    <property type="protein sequence ID" value="CEK82408.1"/>
    <property type="molecule type" value="Transcribed_RNA"/>
</dbReference>
<sequence>MLDEVSLVPFAISPPTMASIIKNLYALNEGYSKLNPHLFSRYIPSILPPTDPALLDQYAQEAHQVQEHIANMNDFRSRDSSRKRVFEDDISVN</sequence>
<organism evidence="1">
    <name type="scientific">Arion vulgaris</name>
    <dbReference type="NCBI Taxonomy" id="1028688"/>
    <lineage>
        <taxon>Eukaryota</taxon>
        <taxon>Metazoa</taxon>
        <taxon>Spiralia</taxon>
        <taxon>Lophotrochozoa</taxon>
        <taxon>Mollusca</taxon>
        <taxon>Gastropoda</taxon>
        <taxon>Heterobranchia</taxon>
        <taxon>Euthyneura</taxon>
        <taxon>Panpulmonata</taxon>
        <taxon>Eupulmonata</taxon>
        <taxon>Stylommatophora</taxon>
        <taxon>Helicina</taxon>
        <taxon>Arionoidea</taxon>
        <taxon>Arionidae</taxon>
        <taxon>Arion</taxon>
    </lineage>
</organism>
<gene>
    <name evidence="1" type="primary">ORF131359</name>
</gene>
<dbReference type="PANTHER" id="PTHR46636:SF1">
    <property type="entry name" value="CDK2-ASSOCIATED AND CULLIN DOMAIN-CONTAINING PROTEIN 1"/>
    <property type="match status" value="1"/>
</dbReference>
<proteinExistence type="predicted"/>
<name>A0A0B7ANJ5_9EUPU</name>
<dbReference type="GO" id="GO:0000082">
    <property type="term" value="P:G1/S transition of mitotic cell cycle"/>
    <property type="evidence" value="ECO:0007669"/>
    <property type="project" value="TreeGrafter"/>
</dbReference>
<dbReference type="InterPro" id="IPR042652">
    <property type="entry name" value="CACUL1"/>
</dbReference>
<protein>
    <submittedName>
        <fullName evidence="1">Uncharacterized protein</fullName>
    </submittedName>
</protein>
<accession>A0A0B7ANJ5</accession>
<reference evidence="1" key="1">
    <citation type="submission" date="2014-12" db="EMBL/GenBank/DDBJ databases">
        <title>Insight into the proteome of Arion vulgaris.</title>
        <authorList>
            <person name="Aradska J."/>
            <person name="Bulat T."/>
            <person name="Smidak R."/>
            <person name="Sarate P."/>
            <person name="Gangsoo J."/>
            <person name="Sialana F."/>
            <person name="Bilban M."/>
            <person name="Lubec G."/>
        </authorList>
    </citation>
    <scope>NUCLEOTIDE SEQUENCE</scope>
    <source>
        <tissue evidence="1">Skin</tissue>
    </source>
</reference>
<dbReference type="GO" id="GO:0019901">
    <property type="term" value="F:protein kinase binding"/>
    <property type="evidence" value="ECO:0007669"/>
    <property type="project" value="TreeGrafter"/>
</dbReference>
<evidence type="ECO:0000313" key="1">
    <source>
        <dbReference type="EMBL" id="CEK82408.1"/>
    </source>
</evidence>